<dbReference type="InterPro" id="IPR001279">
    <property type="entry name" value="Metallo-B-lactamas"/>
</dbReference>
<dbReference type="PANTHER" id="PTHR42951">
    <property type="entry name" value="METALLO-BETA-LACTAMASE DOMAIN-CONTAINING"/>
    <property type="match status" value="1"/>
</dbReference>
<evidence type="ECO:0000313" key="2">
    <source>
        <dbReference type="EMBL" id="TMQ68079.1"/>
    </source>
</evidence>
<organism evidence="2 3">
    <name type="scientific">Eiseniibacteriota bacterium</name>
    <dbReference type="NCBI Taxonomy" id="2212470"/>
    <lineage>
        <taxon>Bacteria</taxon>
        <taxon>Candidatus Eiseniibacteriota</taxon>
    </lineage>
</organism>
<name>A0A538TX45_UNCEI</name>
<dbReference type="SMART" id="SM00849">
    <property type="entry name" value="Lactamase_B"/>
    <property type="match status" value="1"/>
</dbReference>
<dbReference type="EMBL" id="VBOY01000017">
    <property type="protein sequence ID" value="TMQ68079.1"/>
    <property type="molecule type" value="Genomic_DNA"/>
</dbReference>
<dbReference type="InterPro" id="IPR036866">
    <property type="entry name" value="RibonucZ/Hydroxyglut_hydro"/>
</dbReference>
<evidence type="ECO:0000259" key="1">
    <source>
        <dbReference type="SMART" id="SM00849"/>
    </source>
</evidence>
<proteinExistence type="predicted"/>
<protein>
    <submittedName>
        <fullName evidence="2">MBL fold metallo-hydrolase</fullName>
    </submittedName>
</protein>
<dbReference type="Gene3D" id="3.60.15.10">
    <property type="entry name" value="Ribonuclease Z/Hydroxyacylglutathione hydrolase-like"/>
    <property type="match status" value="1"/>
</dbReference>
<accession>A0A538TX45</accession>
<dbReference type="Pfam" id="PF00753">
    <property type="entry name" value="Lactamase_B"/>
    <property type="match status" value="1"/>
</dbReference>
<dbReference type="SUPFAM" id="SSF56281">
    <property type="entry name" value="Metallo-hydrolase/oxidoreductase"/>
    <property type="match status" value="1"/>
</dbReference>
<reference evidence="2 3" key="1">
    <citation type="journal article" date="2019" name="Nat. Microbiol.">
        <title>Mediterranean grassland soil C-N compound turnover is dependent on rainfall and depth, and is mediated by genomically divergent microorganisms.</title>
        <authorList>
            <person name="Diamond S."/>
            <person name="Andeer P.F."/>
            <person name="Li Z."/>
            <person name="Crits-Christoph A."/>
            <person name="Burstein D."/>
            <person name="Anantharaman K."/>
            <person name="Lane K.R."/>
            <person name="Thomas B.C."/>
            <person name="Pan C."/>
            <person name="Northen T.R."/>
            <person name="Banfield J.F."/>
        </authorList>
    </citation>
    <scope>NUCLEOTIDE SEQUENCE [LARGE SCALE GENOMIC DNA]</scope>
    <source>
        <strain evidence="2">WS_8</strain>
    </source>
</reference>
<keyword evidence="2" id="KW-0378">Hydrolase</keyword>
<dbReference type="PANTHER" id="PTHR42951:SF4">
    <property type="entry name" value="ACYL-COENZYME A THIOESTERASE MBLAC2"/>
    <property type="match status" value="1"/>
</dbReference>
<dbReference type="InterPro" id="IPR050855">
    <property type="entry name" value="NDM-1-like"/>
</dbReference>
<gene>
    <name evidence="2" type="ORF">E6K78_02520</name>
</gene>
<dbReference type="AlphaFoldDB" id="A0A538TX45"/>
<comment type="caution">
    <text evidence="2">The sequence shown here is derived from an EMBL/GenBank/DDBJ whole genome shotgun (WGS) entry which is preliminary data.</text>
</comment>
<dbReference type="Proteomes" id="UP000316609">
    <property type="component" value="Unassembled WGS sequence"/>
</dbReference>
<feature type="domain" description="Metallo-beta-lactamase" evidence="1">
    <location>
        <begin position="28"/>
        <end position="215"/>
    </location>
</feature>
<sequence length="297" mass="32698">MRDPGGGATHPWRELGPGIRVRQSAAFSMNSTVLSSPEHTVIVDPGVLPSELDDLAEAVRRVETNAVTLLLTHAHWDHVLGRAWWPRASVLAHDRFAAAVRAHAGHILEKARARARLHGETWERDFTPYRPDQAVSGLHFAKLGPWRLVLRDAPGHDDSQLTIHLPEQRLLIAADMLSDREVPILDRPCAVYRHTLEELLPLALHGAIETLIPGHGTVARGRAEAVARLTRDIGYLDRLAAAAHEAVRDGSPVEALEERLGTMDDRLRAMDETVREAHRDNIALEYRAAALAAAPGS</sequence>
<dbReference type="GO" id="GO:0016787">
    <property type="term" value="F:hydrolase activity"/>
    <property type="evidence" value="ECO:0007669"/>
    <property type="project" value="UniProtKB-KW"/>
</dbReference>
<evidence type="ECO:0000313" key="3">
    <source>
        <dbReference type="Proteomes" id="UP000316609"/>
    </source>
</evidence>